<reference evidence="2 3" key="1">
    <citation type="journal article" date="2021" name="Commun. Biol.">
        <title>The genome of Shorea leprosula (Dipterocarpaceae) highlights the ecological relevance of drought in aseasonal tropical rainforests.</title>
        <authorList>
            <person name="Ng K.K.S."/>
            <person name="Kobayashi M.J."/>
            <person name="Fawcett J.A."/>
            <person name="Hatakeyama M."/>
            <person name="Paape T."/>
            <person name="Ng C.H."/>
            <person name="Ang C.C."/>
            <person name="Tnah L.H."/>
            <person name="Lee C.T."/>
            <person name="Nishiyama T."/>
            <person name="Sese J."/>
            <person name="O'Brien M.J."/>
            <person name="Copetti D."/>
            <person name="Mohd Noor M.I."/>
            <person name="Ong R.C."/>
            <person name="Putra M."/>
            <person name="Sireger I.Z."/>
            <person name="Indrioko S."/>
            <person name="Kosugi Y."/>
            <person name="Izuno A."/>
            <person name="Isagi Y."/>
            <person name="Lee S.L."/>
            <person name="Shimizu K.K."/>
        </authorList>
    </citation>
    <scope>NUCLEOTIDE SEQUENCE [LARGE SCALE GENOMIC DNA]</scope>
    <source>
        <strain evidence="2">214</strain>
    </source>
</reference>
<accession>A0AAV5J035</accession>
<evidence type="ECO:0000313" key="2">
    <source>
        <dbReference type="EMBL" id="GKV03774.1"/>
    </source>
</evidence>
<protein>
    <submittedName>
        <fullName evidence="2">Uncharacterized protein</fullName>
    </submittedName>
</protein>
<evidence type="ECO:0000256" key="1">
    <source>
        <dbReference type="SAM" id="MobiDB-lite"/>
    </source>
</evidence>
<name>A0AAV5J035_9ROSI</name>
<dbReference type="AlphaFoldDB" id="A0AAV5J035"/>
<feature type="region of interest" description="Disordered" evidence="1">
    <location>
        <begin position="1"/>
        <end position="21"/>
    </location>
</feature>
<comment type="caution">
    <text evidence="2">The sequence shown here is derived from an EMBL/GenBank/DDBJ whole genome shotgun (WGS) entry which is preliminary data.</text>
</comment>
<keyword evidence="3" id="KW-1185">Reference proteome</keyword>
<evidence type="ECO:0000313" key="3">
    <source>
        <dbReference type="Proteomes" id="UP001054252"/>
    </source>
</evidence>
<organism evidence="2 3">
    <name type="scientific">Rubroshorea leprosula</name>
    <dbReference type="NCBI Taxonomy" id="152421"/>
    <lineage>
        <taxon>Eukaryota</taxon>
        <taxon>Viridiplantae</taxon>
        <taxon>Streptophyta</taxon>
        <taxon>Embryophyta</taxon>
        <taxon>Tracheophyta</taxon>
        <taxon>Spermatophyta</taxon>
        <taxon>Magnoliopsida</taxon>
        <taxon>eudicotyledons</taxon>
        <taxon>Gunneridae</taxon>
        <taxon>Pentapetalae</taxon>
        <taxon>rosids</taxon>
        <taxon>malvids</taxon>
        <taxon>Malvales</taxon>
        <taxon>Dipterocarpaceae</taxon>
        <taxon>Rubroshorea</taxon>
    </lineage>
</organism>
<gene>
    <name evidence="2" type="ORF">SLEP1_g16020</name>
</gene>
<dbReference type="EMBL" id="BPVZ01000020">
    <property type="protein sequence ID" value="GKV03774.1"/>
    <property type="molecule type" value="Genomic_DNA"/>
</dbReference>
<dbReference type="Proteomes" id="UP001054252">
    <property type="component" value="Unassembled WGS sequence"/>
</dbReference>
<proteinExistence type="predicted"/>
<sequence>MDEALNRTEAEAVRMRAETSRMKEEVAEMEAAAADKEKELELGRVKLDRLLADMVFKQEVEQALLEILFPPN</sequence>